<name>A0A061E8I7_THECC</name>
<feature type="compositionally biased region" description="Polar residues" evidence="1">
    <location>
        <begin position="122"/>
        <end position="131"/>
    </location>
</feature>
<dbReference type="InParanoid" id="A0A061E8I7"/>
<proteinExistence type="predicted"/>
<feature type="compositionally biased region" description="Polar residues" evidence="1">
    <location>
        <begin position="73"/>
        <end position="104"/>
    </location>
</feature>
<dbReference type="AlphaFoldDB" id="A0A061E8I7"/>
<dbReference type="Gramene" id="EOY01315">
    <property type="protein sequence ID" value="EOY01315"/>
    <property type="gene ID" value="TCM_011248"/>
</dbReference>
<dbReference type="Proteomes" id="UP000026915">
    <property type="component" value="Chromosome 2"/>
</dbReference>
<evidence type="ECO:0000256" key="1">
    <source>
        <dbReference type="SAM" id="MobiDB-lite"/>
    </source>
</evidence>
<sequence length="165" mass="18238">MYFLFGRHPTSVLRGKYMVGAKMLIKPPFSLVLCCFLLASLLCIRHGVVARRLLEVQENDNGTSKVGIRKSKPTTAPSWVGQNNPASSQSHGVKTSQATCTRANRYNRDCLPPPNKANNPPSSQSHGLKASQATSHFVSYEAVRSRKNLTVIGCRPYNRDCHRSP</sequence>
<protein>
    <submittedName>
        <fullName evidence="2">Uncharacterized protein</fullName>
    </submittedName>
</protein>
<reference evidence="2 3" key="1">
    <citation type="journal article" date="2013" name="Genome Biol.">
        <title>The genome sequence of the most widely cultivated cacao type and its use to identify candidate genes regulating pod color.</title>
        <authorList>
            <person name="Motamayor J.C."/>
            <person name="Mockaitis K."/>
            <person name="Schmutz J."/>
            <person name="Haiminen N."/>
            <person name="Iii D.L."/>
            <person name="Cornejo O."/>
            <person name="Findley S.D."/>
            <person name="Zheng P."/>
            <person name="Utro F."/>
            <person name="Royaert S."/>
            <person name="Saski C."/>
            <person name="Jenkins J."/>
            <person name="Podicheti R."/>
            <person name="Zhao M."/>
            <person name="Scheffler B.E."/>
            <person name="Stack J.C."/>
            <person name="Feltus F.A."/>
            <person name="Mustiga G.M."/>
            <person name="Amores F."/>
            <person name="Phillips W."/>
            <person name="Marelli J.P."/>
            <person name="May G.D."/>
            <person name="Shapiro H."/>
            <person name="Ma J."/>
            <person name="Bustamante C.D."/>
            <person name="Schnell R.J."/>
            <person name="Main D."/>
            <person name="Gilbert D."/>
            <person name="Parida L."/>
            <person name="Kuhn D.N."/>
        </authorList>
    </citation>
    <scope>NUCLEOTIDE SEQUENCE [LARGE SCALE GENOMIC DNA]</scope>
    <source>
        <strain evidence="3">cv. Matina 1-6</strain>
    </source>
</reference>
<evidence type="ECO:0000313" key="2">
    <source>
        <dbReference type="EMBL" id="EOY01315.1"/>
    </source>
</evidence>
<dbReference type="HOGENOM" id="CLU_1613762_0_0_1"/>
<feature type="region of interest" description="Disordered" evidence="1">
    <location>
        <begin position="60"/>
        <end position="131"/>
    </location>
</feature>
<organism evidence="2 3">
    <name type="scientific">Theobroma cacao</name>
    <name type="common">Cacao</name>
    <name type="synonym">Cocoa</name>
    <dbReference type="NCBI Taxonomy" id="3641"/>
    <lineage>
        <taxon>Eukaryota</taxon>
        <taxon>Viridiplantae</taxon>
        <taxon>Streptophyta</taxon>
        <taxon>Embryophyta</taxon>
        <taxon>Tracheophyta</taxon>
        <taxon>Spermatophyta</taxon>
        <taxon>Magnoliopsida</taxon>
        <taxon>eudicotyledons</taxon>
        <taxon>Gunneridae</taxon>
        <taxon>Pentapetalae</taxon>
        <taxon>rosids</taxon>
        <taxon>malvids</taxon>
        <taxon>Malvales</taxon>
        <taxon>Malvaceae</taxon>
        <taxon>Byttnerioideae</taxon>
        <taxon>Theobroma</taxon>
    </lineage>
</organism>
<accession>A0A061E8I7</accession>
<dbReference type="EMBL" id="CM001880">
    <property type="protein sequence ID" value="EOY01315.1"/>
    <property type="molecule type" value="Genomic_DNA"/>
</dbReference>
<evidence type="ECO:0000313" key="3">
    <source>
        <dbReference type="Proteomes" id="UP000026915"/>
    </source>
</evidence>
<gene>
    <name evidence="2" type="ORF">TCM_011248</name>
</gene>
<keyword evidence="3" id="KW-1185">Reference proteome</keyword>